<organism evidence="1 2">
    <name type="scientific">Tritrichomonas musculus</name>
    <dbReference type="NCBI Taxonomy" id="1915356"/>
    <lineage>
        <taxon>Eukaryota</taxon>
        <taxon>Metamonada</taxon>
        <taxon>Parabasalia</taxon>
        <taxon>Tritrichomonadida</taxon>
        <taxon>Tritrichomonadidae</taxon>
        <taxon>Tritrichomonas</taxon>
    </lineage>
</organism>
<dbReference type="PANTHER" id="PTHR24159">
    <property type="match status" value="1"/>
</dbReference>
<proteinExistence type="predicted"/>
<evidence type="ECO:0008006" key="3">
    <source>
        <dbReference type="Google" id="ProtNLM"/>
    </source>
</evidence>
<accession>A0ABR2HI54</accession>
<reference evidence="1 2" key="1">
    <citation type="submission" date="2024-04" db="EMBL/GenBank/DDBJ databases">
        <title>Tritrichomonas musculus Genome.</title>
        <authorList>
            <person name="Alves-Ferreira E."/>
            <person name="Grigg M."/>
            <person name="Lorenzi H."/>
            <person name="Galac M."/>
        </authorList>
    </citation>
    <scope>NUCLEOTIDE SEQUENCE [LARGE SCALE GENOMIC DNA]</scope>
    <source>
        <strain evidence="1 2">EAF2021</strain>
    </source>
</reference>
<name>A0ABR2HI54_9EUKA</name>
<dbReference type="SUPFAM" id="SSF48403">
    <property type="entry name" value="Ankyrin repeat"/>
    <property type="match status" value="1"/>
</dbReference>
<comment type="caution">
    <text evidence="1">The sequence shown here is derived from an EMBL/GenBank/DDBJ whole genome shotgun (WGS) entry which is preliminary data.</text>
</comment>
<sequence length="371" mass="44539">MSFEDHIQEARDIQKAILNFLDDEQNSDINYQYLIKLFEDLKIYDNQYNLKLLLHLLCSISNNHHRSSDFFNKINQILFFLKESITKYFSNLSIFNIFKSNKRMLLLLIESKIMIIDRVIAIKLQSEEYKKEGYHLYFGQEISSALNQRKSIEQKENFLAKRKIGENDEYICTLIQKDLIDEFISHINKTNYPIKATISQSIFETNNFLLRQQSISLIEYAAFFGSIQIIKYLLINNVKLEPSIWLYAIHSDNAELIHLIEENHIDPKDKSYKECIKESIKCHSNDITNYFENNYITNNDEYSSFIHNQSIKYYNFEFIQDRMIEKSFIYFCKYDYIFIVDVLFRTKNVDMNYCIVFLENMFLIQFHLFFS</sequence>
<protein>
    <recommendedName>
        <fullName evidence="3">DUF3447 domain-containing protein</fullName>
    </recommendedName>
</protein>
<keyword evidence="2" id="KW-1185">Reference proteome</keyword>
<dbReference type="Proteomes" id="UP001470230">
    <property type="component" value="Unassembled WGS sequence"/>
</dbReference>
<evidence type="ECO:0000313" key="1">
    <source>
        <dbReference type="EMBL" id="KAK8847868.1"/>
    </source>
</evidence>
<dbReference type="EMBL" id="JAPFFF010000027">
    <property type="protein sequence ID" value="KAK8847868.1"/>
    <property type="molecule type" value="Genomic_DNA"/>
</dbReference>
<gene>
    <name evidence="1" type="ORF">M9Y10_018904</name>
</gene>
<dbReference type="PANTHER" id="PTHR24159:SF5">
    <property type="entry name" value="ANK_REP_REGION DOMAIN-CONTAINING PROTEIN"/>
    <property type="match status" value="1"/>
</dbReference>
<evidence type="ECO:0000313" key="2">
    <source>
        <dbReference type="Proteomes" id="UP001470230"/>
    </source>
</evidence>
<dbReference type="InterPro" id="IPR036770">
    <property type="entry name" value="Ankyrin_rpt-contain_sf"/>
</dbReference>